<dbReference type="Pfam" id="PF00672">
    <property type="entry name" value="HAMP"/>
    <property type="match status" value="1"/>
</dbReference>
<dbReference type="GO" id="GO:0004888">
    <property type="term" value="F:transmembrane signaling receptor activity"/>
    <property type="evidence" value="ECO:0007669"/>
    <property type="project" value="TreeGrafter"/>
</dbReference>
<evidence type="ECO:0000256" key="4">
    <source>
        <dbReference type="SAM" id="MobiDB-lite"/>
    </source>
</evidence>
<evidence type="ECO:0000256" key="5">
    <source>
        <dbReference type="SAM" id="Phobius"/>
    </source>
</evidence>
<organism evidence="8 9">
    <name type="scientific">Clostridium kluyveri</name>
    <dbReference type="NCBI Taxonomy" id="1534"/>
    <lineage>
        <taxon>Bacteria</taxon>
        <taxon>Bacillati</taxon>
        <taxon>Bacillota</taxon>
        <taxon>Clostridia</taxon>
        <taxon>Eubacteriales</taxon>
        <taxon>Clostridiaceae</taxon>
        <taxon>Clostridium</taxon>
    </lineage>
</organism>
<evidence type="ECO:0000259" key="6">
    <source>
        <dbReference type="PROSITE" id="PS50111"/>
    </source>
</evidence>
<reference evidence="8 9" key="1">
    <citation type="submission" date="2016-12" db="EMBL/GenBank/DDBJ databases">
        <title>Complete genome sequence of Clostridium kluyveri JZZ isolated from the pit mud of a Chinese flavor liquor-making factory.</title>
        <authorList>
            <person name="Wang Y."/>
        </authorList>
    </citation>
    <scope>NUCLEOTIDE SEQUENCE [LARGE SCALE GENOMIC DNA]</scope>
    <source>
        <strain evidence="8 9">JZZ</strain>
    </source>
</reference>
<dbReference type="CDD" id="cd06225">
    <property type="entry name" value="HAMP"/>
    <property type="match status" value="1"/>
</dbReference>
<name>A0A1L5F653_CLOKL</name>
<dbReference type="InterPro" id="IPR004089">
    <property type="entry name" value="MCPsignal_dom"/>
</dbReference>
<feature type="compositionally biased region" description="Polar residues" evidence="4">
    <location>
        <begin position="313"/>
        <end position="324"/>
    </location>
</feature>
<sequence length="515" mass="56069">MKWFNNFKIGIRLLTGFGMMVIIMLVIGLVGINGISKVNELDTELYEKMTVPLGELVTMTSSYNNIRTALRDVVLSKDETNIVKYSDNVKVNSNNFDDELEEFSKTLITDQGKQKIQNLKENKSKYMDIANKVIELSKNSKNDEAANLIYSELTKVQENMESDLKAIASLKESNAKSFSDSNGQTAHTVKILVIVLMAIGVIAALVLGIFISSSVSKPITEIMYSANKIAEGDLNIEIKVDSRDEIGILENSFKKMAAHLNEVIKSINSAADQVAMGSKQIADSGIVLSQGASEQASSIEQLTASLEEISSSTKFNADNSNESNKLTEEVKNSANEGSSHMKEMLQSMDEINAASENIHKIIKVIDEIAFQTNILALNAAVEAARAGQYGKGFAVVAEEVRNLAAKSADAAKETTSMIENSIKKSERGTKIVHETAEAFDKIVKGVIKVDNIVREIASASSEQAAGIEQIKGGIMQVSEVVQQNSTASEESASASEELSNQAELMREQVKKFKVK</sequence>
<dbReference type="SMART" id="SM00283">
    <property type="entry name" value="MA"/>
    <property type="match status" value="1"/>
</dbReference>
<dbReference type="Gene3D" id="6.10.340.10">
    <property type="match status" value="1"/>
</dbReference>
<accession>A0A1L5F653</accession>
<gene>
    <name evidence="8" type="ORF">BS101_06985</name>
</gene>
<feature type="region of interest" description="Disordered" evidence="4">
    <location>
        <begin position="313"/>
        <end position="336"/>
    </location>
</feature>
<proteinExistence type="inferred from homology"/>
<dbReference type="GO" id="GO:0007165">
    <property type="term" value="P:signal transduction"/>
    <property type="evidence" value="ECO:0007669"/>
    <property type="project" value="UniProtKB-KW"/>
</dbReference>
<evidence type="ECO:0000259" key="7">
    <source>
        <dbReference type="PROSITE" id="PS50885"/>
    </source>
</evidence>
<keyword evidence="1" id="KW-0145">Chemotaxis</keyword>
<keyword evidence="3" id="KW-0807">Transducer</keyword>
<dbReference type="FunFam" id="1.10.287.950:FF:000001">
    <property type="entry name" value="Methyl-accepting chemotaxis sensory transducer"/>
    <property type="match status" value="1"/>
</dbReference>
<dbReference type="CDD" id="cd19411">
    <property type="entry name" value="MCP2201-like_sensor"/>
    <property type="match status" value="1"/>
</dbReference>
<dbReference type="SUPFAM" id="SSF58104">
    <property type="entry name" value="Methyl-accepting chemotaxis protein (MCP) signaling domain"/>
    <property type="match status" value="1"/>
</dbReference>
<dbReference type="CDD" id="cd11386">
    <property type="entry name" value="MCP_signal"/>
    <property type="match status" value="1"/>
</dbReference>
<evidence type="ECO:0000256" key="1">
    <source>
        <dbReference type="ARBA" id="ARBA00022500"/>
    </source>
</evidence>
<dbReference type="InterPro" id="IPR051310">
    <property type="entry name" value="MCP_chemotaxis"/>
</dbReference>
<feature type="transmembrane region" description="Helical" evidence="5">
    <location>
        <begin position="12"/>
        <end position="32"/>
    </location>
</feature>
<dbReference type="OrthoDB" id="9814363at2"/>
<dbReference type="GO" id="GO:0005886">
    <property type="term" value="C:plasma membrane"/>
    <property type="evidence" value="ECO:0007669"/>
    <property type="project" value="TreeGrafter"/>
</dbReference>
<dbReference type="PROSITE" id="PS50885">
    <property type="entry name" value="HAMP"/>
    <property type="match status" value="1"/>
</dbReference>
<dbReference type="Pfam" id="PF00015">
    <property type="entry name" value="MCPsignal"/>
    <property type="match status" value="1"/>
</dbReference>
<comment type="similarity">
    <text evidence="2">Belongs to the methyl-accepting chemotaxis (MCP) protein family.</text>
</comment>
<dbReference type="PROSITE" id="PS50111">
    <property type="entry name" value="CHEMOTAXIS_TRANSDUC_2"/>
    <property type="match status" value="1"/>
</dbReference>
<dbReference type="PANTHER" id="PTHR43531:SF11">
    <property type="entry name" value="METHYL-ACCEPTING CHEMOTAXIS PROTEIN 3"/>
    <property type="match status" value="1"/>
</dbReference>
<evidence type="ECO:0000313" key="8">
    <source>
        <dbReference type="EMBL" id="APM38501.1"/>
    </source>
</evidence>
<feature type="domain" description="Methyl-accepting transducer" evidence="6">
    <location>
        <begin position="270"/>
        <end position="499"/>
    </location>
</feature>
<dbReference type="RefSeq" id="WP_073538171.1">
    <property type="nucleotide sequence ID" value="NZ_CP018335.1"/>
</dbReference>
<feature type="region of interest" description="Disordered" evidence="4">
    <location>
        <begin position="482"/>
        <end position="502"/>
    </location>
</feature>
<evidence type="ECO:0000256" key="2">
    <source>
        <dbReference type="ARBA" id="ARBA00029447"/>
    </source>
</evidence>
<keyword evidence="5" id="KW-0812">Transmembrane</keyword>
<feature type="compositionally biased region" description="Low complexity" evidence="4">
    <location>
        <begin position="483"/>
        <end position="502"/>
    </location>
</feature>
<dbReference type="InterPro" id="IPR024478">
    <property type="entry name" value="HlyB_4HB_MCP"/>
</dbReference>
<protein>
    <submittedName>
        <fullName evidence="8">Methyl-accepting chemotaxis protein</fullName>
    </submittedName>
</protein>
<dbReference type="InterPro" id="IPR047347">
    <property type="entry name" value="YvaQ-like_sensor"/>
</dbReference>
<feature type="domain" description="HAMP" evidence="7">
    <location>
        <begin position="213"/>
        <end position="265"/>
    </location>
</feature>
<dbReference type="EMBL" id="CP018335">
    <property type="protein sequence ID" value="APM38501.1"/>
    <property type="molecule type" value="Genomic_DNA"/>
</dbReference>
<dbReference type="PANTHER" id="PTHR43531">
    <property type="entry name" value="PROTEIN ICFG"/>
    <property type="match status" value="1"/>
</dbReference>
<dbReference type="InterPro" id="IPR003660">
    <property type="entry name" value="HAMP_dom"/>
</dbReference>
<dbReference type="GO" id="GO:0006935">
    <property type="term" value="P:chemotaxis"/>
    <property type="evidence" value="ECO:0007669"/>
    <property type="project" value="UniProtKB-KW"/>
</dbReference>
<dbReference type="SMART" id="SM00304">
    <property type="entry name" value="HAMP"/>
    <property type="match status" value="1"/>
</dbReference>
<keyword evidence="5" id="KW-0472">Membrane</keyword>
<dbReference type="Pfam" id="PF12729">
    <property type="entry name" value="4HB_MCP_1"/>
    <property type="match status" value="1"/>
</dbReference>
<keyword evidence="5" id="KW-1133">Transmembrane helix</keyword>
<feature type="transmembrane region" description="Helical" evidence="5">
    <location>
        <begin position="191"/>
        <end position="211"/>
    </location>
</feature>
<dbReference type="AlphaFoldDB" id="A0A1L5F653"/>
<evidence type="ECO:0000256" key="3">
    <source>
        <dbReference type="PROSITE-ProRule" id="PRU00284"/>
    </source>
</evidence>
<evidence type="ECO:0000313" key="9">
    <source>
        <dbReference type="Proteomes" id="UP000184604"/>
    </source>
</evidence>
<dbReference type="Gene3D" id="1.10.287.950">
    <property type="entry name" value="Methyl-accepting chemotaxis protein"/>
    <property type="match status" value="1"/>
</dbReference>
<dbReference type="Proteomes" id="UP000184604">
    <property type="component" value="Chromosome"/>
</dbReference>